<sequence>MEEEDVYTKDGTVDYRGKPANRKKTGTWKACPFILGNECCERLAYYGMSSNLGPSTSSHIHIHTTEVLLATGVVHFIGSNIEF</sequence>
<dbReference type="InterPro" id="IPR036259">
    <property type="entry name" value="MFS_trans_sf"/>
</dbReference>
<keyword evidence="3" id="KW-1185">Reference proteome</keyword>
<dbReference type="AlphaFoldDB" id="A0AAD9TTZ4"/>
<accession>A0AAD9TTZ4</accession>
<name>A0AAD9TTZ4_9ROSI</name>
<reference evidence="2" key="1">
    <citation type="journal article" date="2023" name="Plant J.">
        <title>Genome sequences and population genomics provide insights into the demographic history, inbreeding, and mutation load of two 'living fossil' tree species of Dipteronia.</title>
        <authorList>
            <person name="Feng Y."/>
            <person name="Comes H.P."/>
            <person name="Chen J."/>
            <person name="Zhu S."/>
            <person name="Lu R."/>
            <person name="Zhang X."/>
            <person name="Li P."/>
            <person name="Qiu J."/>
            <person name="Olsen K.M."/>
            <person name="Qiu Y."/>
        </authorList>
    </citation>
    <scope>NUCLEOTIDE SEQUENCE</scope>
    <source>
        <strain evidence="2">KIB01</strain>
    </source>
</reference>
<proteinExistence type="predicted"/>
<organism evidence="2 3">
    <name type="scientific">Dipteronia dyeriana</name>
    <dbReference type="NCBI Taxonomy" id="168575"/>
    <lineage>
        <taxon>Eukaryota</taxon>
        <taxon>Viridiplantae</taxon>
        <taxon>Streptophyta</taxon>
        <taxon>Embryophyta</taxon>
        <taxon>Tracheophyta</taxon>
        <taxon>Spermatophyta</taxon>
        <taxon>Magnoliopsida</taxon>
        <taxon>eudicotyledons</taxon>
        <taxon>Gunneridae</taxon>
        <taxon>Pentapetalae</taxon>
        <taxon>rosids</taxon>
        <taxon>malvids</taxon>
        <taxon>Sapindales</taxon>
        <taxon>Sapindaceae</taxon>
        <taxon>Hippocastanoideae</taxon>
        <taxon>Acereae</taxon>
        <taxon>Dipteronia</taxon>
    </lineage>
</organism>
<protein>
    <submittedName>
        <fullName evidence="2">Uncharacterized protein</fullName>
    </submittedName>
</protein>
<dbReference type="Gene3D" id="1.20.1250.20">
    <property type="entry name" value="MFS general substrate transporter like domains"/>
    <property type="match status" value="1"/>
</dbReference>
<evidence type="ECO:0000256" key="1">
    <source>
        <dbReference type="SAM" id="MobiDB-lite"/>
    </source>
</evidence>
<evidence type="ECO:0000313" key="2">
    <source>
        <dbReference type="EMBL" id="KAK2641695.1"/>
    </source>
</evidence>
<comment type="caution">
    <text evidence="2">The sequence shown here is derived from an EMBL/GenBank/DDBJ whole genome shotgun (WGS) entry which is preliminary data.</text>
</comment>
<evidence type="ECO:0000313" key="3">
    <source>
        <dbReference type="Proteomes" id="UP001280121"/>
    </source>
</evidence>
<dbReference type="Proteomes" id="UP001280121">
    <property type="component" value="Unassembled WGS sequence"/>
</dbReference>
<feature type="region of interest" description="Disordered" evidence="1">
    <location>
        <begin position="1"/>
        <end position="23"/>
    </location>
</feature>
<gene>
    <name evidence="2" type="ORF">Ddye_023458</name>
</gene>
<feature type="compositionally biased region" description="Basic and acidic residues" evidence="1">
    <location>
        <begin position="1"/>
        <end position="17"/>
    </location>
</feature>
<dbReference type="EMBL" id="JANJYI010000007">
    <property type="protein sequence ID" value="KAK2641695.1"/>
    <property type="molecule type" value="Genomic_DNA"/>
</dbReference>